<feature type="coiled-coil region" evidence="1">
    <location>
        <begin position="2492"/>
        <end position="2519"/>
    </location>
</feature>
<dbReference type="InterPro" id="IPR042202">
    <property type="entry name" value="Duffy-ag-bd_sf"/>
</dbReference>
<feature type="region of interest" description="Disordered" evidence="2">
    <location>
        <begin position="1612"/>
        <end position="1649"/>
    </location>
</feature>
<dbReference type="Gene3D" id="1.20.58.830">
    <property type="match status" value="4"/>
</dbReference>
<feature type="domain" description="Duffy-antigen binding" evidence="4">
    <location>
        <begin position="1364"/>
        <end position="1593"/>
    </location>
</feature>
<dbReference type="InterPro" id="IPR029210">
    <property type="entry name" value="PfEMP1_NTS"/>
</dbReference>
<evidence type="ECO:0000313" key="11">
    <source>
        <dbReference type="EMBL" id="PKC48480.1"/>
    </source>
</evidence>
<feature type="region of interest" description="Disordered" evidence="2">
    <location>
        <begin position="1221"/>
        <end position="1294"/>
    </location>
</feature>
<dbReference type="Pfam" id="PF22672">
    <property type="entry name" value="DBL_C"/>
    <property type="match status" value="2"/>
</dbReference>
<dbReference type="GO" id="GO:0046789">
    <property type="term" value="F:host cell surface receptor binding"/>
    <property type="evidence" value="ECO:0007669"/>
    <property type="project" value="InterPro"/>
</dbReference>
<accession>A0A2I0BZ82</accession>
<dbReference type="InterPro" id="IPR054595">
    <property type="entry name" value="DBL_C"/>
</dbReference>
<feature type="domain" description="Cysteine-rich interdomain region 1 gamma" evidence="7">
    <location>
        <begin position="1851"/>
        <end position="1901"/>
    </location>
</feature>
<feature type="domain" description="Duffy-binding-like" evidence="9">
    <location>
        <begin position="313"/>
        <end position="466"/>
    </location>
</feature>
<feature type="region of interest" description="Disordered" evidence="2">
    <location>
        <begin position="2060"/>
        <end position="2161"/>
    </location>
</feature>
<dbReference type="Pfam" id="PF15447">
    <property type="entry name" value="NTS"/>
    <property type="match status" value="1"/>
</dbReference>
<feature type="domain" description="Duffy-binding-like" evidence="3">
    <location>
        <begin position="603"/>
        <end position="745"/>
    </location>
</feature>
<dbReference type="EMBL" id="QFXU01000022">
    <property type="protein sequence ID" value="KAF4327152.1"/>
    <property type="molecule type" value="Genomic_DNA"/>
</dbReference>
<dbReference type="VEuPathDB" id="PlasmoDB:PfNF54_120044700"/>
<dbReference type="InterPro" id="IPR041480">
    <property type="entry name" value="CIDR1_gamma"/>
</dbReference>
<organism evidence="11 12">
    <name type="scientific">Plasmodium falciparum (isolate NF54)</name>
    <dbReference type="NCBI Taxonomy" id="5843"/>
    <lineage>
        <taxon>Eukaryota</taxon>
        <taxon>Sar</taxon>
        <taxon>Alveolata</taxon>
        <taxon>Apicomplexa</taxon>
        <taxon>Aconoidasida</taxon>
        <taxon>Haemosporida</taxon>
        <taxon>Plasmodiidae</taxon>
        <taxon>Plasmodium</taxon>
        <taxon>Plasmodium (Laverania)</taxon>
    </lineage>
</organism>
<sequence>MVRSSSRASRPKYYQATSAKELLDQIGQSVHAEVQRDAKKYVSELKGNLSRATYPKDESPKGTTSPDPCHLDYRYHTNVTKGHGKEYPCEDRPEVRFSDTEGAQCDKSKIKDNKGKSEGACAPYRRSSLCDHHLSYMNAGKTNTTDNLLLEVCMAAQYEGQSIRGQHDKHKLDNNNSSSQLCTVLARSFADIGDIIRGRDLYRRDKGEETKLEKNLKEIFKNIYNELTTKNGTKERYNDTDNYFQLREDWWEENRETVWKAITCHVVSGNNYFRHTCSDENHPTATQGNCRCIGATVPTYFDYVPQYLRWFEEWAEDFCRKKKKKLPNVKTNCRGENNKKYCSGDGFDCTKTIRAKYIYAIGDECTKCSFWCGFYKKWLENQKQEFLKQKKKYETEISGGGGRKKRAARSSGSNSNYDGYESKFYNILKGIPEGGLDKFLDLLNKEEVCTKFSEDEGTIDFTKHDNKNNDQKGTFYYSKYCEICPECGVRKGTFEEKPKNESGECDGKKLYTITDYAESTDINVLSFGDERDQIKKKIDEFCDKNDINKQELTEQWKCYEEQDIENDGQDDYKDDVNGSGGICILEKTNGDKNGKKQKTFNDFFHFWVRHLLNDSIEWRDKLKKCIEDPEKKCKNGCNKKCECYERWVDKKKGEWKNIKDHFDKQPGFDQTFPPYYVLEDVLEESYFPIIQEAYGDSTAIQGIKKTLEKKKKEKGANISEEKTILDEFLNHELKDAETCKNCEPRKFKNPCSGDTSGDSNKQYEAVANTVAQILQGKAQKQLHGNGSRNALKGNIQNAKINNGRKPNPLTDACQITKNHSNGKGDSNNPCNNKGNRLKIGQVWSIKNDTSYTDVYMPPRRQHMCTSNLEKLNYASVIGSNNVNDKFLVEVLHAAKSEAEFIKKKYNEKQNDGKNGLRKDQATTCRAIRYSFADIGDIIRGKDLWDDNNDAKSLQTNLKAIFKKIKEKHPGIEGNDKYVKDNENKQLRSDWWEANRRQVWNAMTCETPNGDNIKCDVHDVPVDDYIPQRLRWMTEWAEWFCKAQSQEYDKLFMQCAKCMGNGQGCTKDSSDGECEKCKEACTSYANFINTWKPQWVPMQIQYALLYSYVGKSGTIGLGGYPDYKQVVHFFEELQKEYENATRSSSTTKVSSTASPITPYSSPEGYIHQELPITGCQKQKEFCYYKNGLTSRSSDAKENKNYAFKNPPHGYDLACTCNTRDQQTDGRGRVAVNPDDNIITPGRIDNGEDDEESDEEDFEEEELENDDAGGGSDVGEEEDVSNHQEDKGPQKEDTPQIDVCAIVKTALTTPGNLTQACKQKYGPKAPTGWKCVPSGDSTTTGEARARRVARSAEPRGSEPTSDKGSICVPPRRRKLYLGGFKRLTDGTAVSSETTSATSSHASNGDALLTAFVESASVETFFAWHKYKMEKKQPAQEGAGLGLSLLEQEVSPEDDPEKQLQTGTIPPDFLRLMFYTLGDYRDILDGKNMEVVNLLKDGSPSDKEMYTRENKINQAIDNHFSKNENQATTGVNQSSSGGVPSSSGHSSSSTVTPPGPPQTSGTTPKTWWQKNGEHIWNGMICALTYEDNGAKGTSNALQQNEEVKKALWDETTKKPKDEKYQYDQVKLDENSVTDGPRTTSPGTSGDTPPTLSQFISRPPYFRYLEEWGETFCRQRTRMLKNVKDNCTKDDKQKYSGDGEECEKVLVEEANTFKDLEGRSCADSCRSYKKWIGRKKDEYDEQESAYGQQQKEYVNGSKGAGRNNDDKEFCTKLEKTWTTAGDFLKSLGPCKNNDNGEGTIKFNGGQTFQHTNLCDSCSEFKIKCENGVCSGDTKVECNGKTPIAATEIAKMITSTEGVFMTVSDNSDHKFDDGLKDCQHAGIFKGIRKDVWTCGNVCGYVVCKPKEGNRETASGENKDQIITIRALVTHWVQNFLEDYKKIKHKFLNCTKNGQSKCINGCNNKCTCVETWISTKKGEWKNIKERFIEQYKGEPSDEYFNVRSCLETFIPQIPVADVKNEVIKLSQFDNSCGCSFSAHKQKDSNQDSIECMIKNLEKKIDECKTQHYPSGKPEEQCKEPPPEDDYEDENEKKVESPTICPKETVDQKTKVEDEKCDKTRPVVPKEDRQEEEESKKKKDETALPPPEPPADSPPPAAPTKPLPSDNTSDILKTTIPFGIALALTSIALLFLKKKTKSSVGNLFQILQIPKSDYDIPTPKSSNRYIPYVSDTYKGKTYIYMEGDSSGEEKYAFMSDTTDVTSSESEYEELDINEIYPYQSPKYKTLIEVVLEPSGKNTTASGNNTTASGKNTPSDTQNDIQNDGIPSDTPNTPSDIPKTPSDTPPPITDEEWNQLKHDFISNMLQNTQNTEPNMLGYNVDNNTHPTPSRHTLDQKPFITSIHDRNLYTGEEYNYNVNMSTNSMDDTKYVSNNVYSGIDLINDSLNSGNQPIDIYDELLKRKENELFGTNHPKHTNTHNVTKSSNSDPIDNQLDLFHTWLDRHRDMCEKLKNDNERLAKLKEEWENETHSGNTHPSDSNKTLNTDVSIQIHMDNPKPINEFTYVDSNPNQVDDTYVDSNPDNSSMDTILEDLEKYNEPYYYDMYDDDIYYDVNDHDASTVDSNNMDVPSKVQIEMDVNTKLVKEKYPIADVWDI</sequence>
<dbReference type="FunFam" id="1.20.58.830:FF:000003">
    <property type="entry name" value="Erythrocyte membrane protein 1, PfEMP1"/>
    <property type="match status" value="1"/>
</dbReference>
<dbReference type="Pfam" id="PF21807">
    <property type="entry name" value="PfEMP1_CIDRalpha1_dom"/>
    <property type="match status" value="1"/>
</dbReference>
<feature type="domain" description="Plasmodium falciparum erythrocyte membrane protein 1 acidic terminal segment" evidence="5">
    <location>
        <begin position="2168"/>
        <end position="2646"/>
    </location>
</feature>
<gene>
    <name evidence="11" type="ORF">CK202_1903</name>
    <name evidence="10" type="ORF">CYL21_4630</name>
</gene>
<dbReference type="Proteomes" id="UP000232684">
    <property type="component" value="Unassembled WGS sequence"/>
</dbReference>
<feature type="domain" description="PfEMP1 CIDRalpha1" evidence="8">
    <location>
        <begin position="520"/>
        <end position="566"/>
    </location>
</feature>
<dbReference type="FunFam" id="1.20.58.830:FF:000001">
    <property type="entry name" value="Erythrocyte membrane protein 1, PfEMP1"/>
    <property type="match status" value="1"/>
</dbReference>
<feature type="region of interest" description="Disordered" evidence="2">
    <location>
        <begin position="1523"/>
        <end position="1565"/>
    </location>
</feature>
<evidence type="ECO:0000259" key="3">
    <source>
        <dbReference type="Pfam" id="PF03011"/>
    </source>
</evidence>
<evidence type="ECO:0000313" key="10">
    <source>
        <dbReference type="EMBL" id="KAF4327152.1"/>
    </source>
</evidence>
<dbReference type="InterPro" id="IPR029211">
    <property type="entry name" value="PfEMP1_ATS"/>
</dbReference>
<feature type="region of interest" description="Disordered" evidence="2">
    <location>
        <begin position="47"/>
        <end position="69"/>
    </location>
</feature>
<dbReference type="FunFam" id="1.20.1310.20:FF:000001">
    <property type="entry name" value="Erythrocyte membrane protein 1, PfEMP1"/>
    <property type="match status" value="1"/>
</dbReference>
<dbReference type="FunFam" id="1.20.1310.20:FF:000019">
    <property type="entry name" value="Erythrocyte membrane protein 1, PfEMP1"/>
    <property type="match status" value="1"/>
</dbReference>
<feature type="compositionally biased region" description="Basic and acidic residues" evidence="2">
    <location>
        <begin position="2097"/>
        <end position="2135"/>
    </location>
</feature>
<feature type="compositionally biased region" description="Basic and acidic residues" evidence="2">
    <location>
        <begin position="2066"/>
        <end position="2075"/>
    </location>
</feature>
<feature type="domain" description="Duffy-binding-like" evidence="9">
    <location>
        <begin position="1663"/>
        <end position="1807"/>
    </location>
</feature>
<evidence type="ECO:0000259" key="9">
    <source>
        <dbReference type="Pfam" id="PF22672"/>
    </source>
</evidence>
<keyword evidence="1" id="KW-0175">Coiled coil</keyword>
<reference evidence="11 12" key="1">
    <citation type="submission" date="2017-11" db="EMBL/GenBank/DDBJ databases">
        <title>Plasmodium falciparum NF54 genome assembly.</title>
        <authorList>
            <person name="Bryant J.M."/>
            <person name="Baumgarten S."/>
            <person name="Scheidig-Benatar C."/>
            <person name="Scherf A."/>
        </authorList>
    </citation>
    <scope>NUCLEOTIDE SEQUENCE [LARGE SCALE GENOMIC DNA]</scope>
    <source>
        <strain evidence="11">NF54</strain>
    </source>
</reference>
<protein>
    <submittedName>
        <fullName evidence="11">Erythrocyte membrane protein 1</fullName>
    </submittedName>
</protein>
<evidence type="ECO:0000313" key="13">
    <source>
        <dbReference type="Proteomes" id="UP000754359"/>
    </source>
</evidence>
<dbReference type="InterPro" id="IPR004258">
    <property type="entry name" value="DBL"/>
</dbReference>
<feature type="compositionally biased region" description="Basic and acidic residues" evidence="2">
    <location>
        <begin position="1278"/>
        <end position="1292"/>
    </location>
</feature>
<dbReference type="Pfam" id="PF18562">
    <property type="entry name" value="CIDR1_gamma"/>
    <property type="match status" value="1"/>
</dbReference>
<dbReference type="GO" id="GO:0016020">
    <property type="term" value="C:membrane"/>
    <property type="evidence" value="ECO:0007669"/>
    <property type="project" value="InterPro"/>
</dbReference>
<evidence type="ECO:0000256" key="1">
    <source>
        <dbReference type="SAM" id="Coils"/>
    </source>
</evidence>
<feature type="region of interest" description="Disordered" evidence="2">
    <location>
        <begin position="2288"/>
        <end position="2343"/>
    </location>
</feature>
<dbReference type="InterPro" id="IPR044932">
    <property type="entry name" value="PfEMP1_ATS_sf"/>
</dbReference>
<dbReference type="Gene3D" id="1.10.1900.40">
    <property type="entry name" value="Acidic terminal segments, variant surface antigen of PfEMP1"/>
    <property type="match status" value="2"/>
</dbReference>
<evidence type="ECO:0000313" key="12">
    <source>
        <dbReference type="Proteomes" id="UP000232684"/>
    </source>
</evidence>
<feature type="region of interest" description="Disordered" evidence="2">
    <location>
        <begin position="1330"/>
        <end position="1366"/>
    </location>
</feature>
<dbReference type="FunFam" id="1.20.58.830:FF:000023">
    <property type="entry name" value="Erythrocyte membrane protein 1, PfEMP1"/>
    <property type="match status" value="1"/>
</dbReference>
<feature type="region of interest" description="Disordered" evidence="2">
    <location>
        <begin position="1735"/>
        <end position="1756"/>
    </location>
</feature>
<dbReference type="FunFam" id="1.20.58.1930:FF:000001">
    <property type="entry name" value="Erythrocyte membrane protein 1, PfEMP1"/>
    <property type="match status" value="1"/>
</dbReference>
<dbReference type="Pfam" id="PF15445">
    <property type="entry name" value="ATS"/>
    <property type="match status" value="1"/>
</dbReference>
<feature type="domain" description="Duffy-antigen binding" evidence="4">
    <location>
        <begin position="119"/>
        <end position="309"/>
    </location>
</feature>
<feature type="domain" description="Duffy-antigen binding" evidence="4">
    <location>
        <begin position="854"/>
        <end position="1030"/>
    </location>
</feature>
<feature type="compositionally biased region" description="Low complexity" evidence="2">
    <location>
        <begin position="1140"/>
        <end position="1153"/>
    </location>
</feature>
<feature type="compositionally biased region" description="Low complexity" evidence="2">
    <location>
        <begin position="1630"/>
        <end position="1647"/>
    </location>
</feature>
<dbReference type="EMBL" id="NYMT01000004">
    <property type="protein sequence ID" value="PKC48480.1"/>
    <property type="molecule type" value="Genomic_DNA"/>
</dbReference>
<dbReference type="Proteomes" id="UP000754359">
    <property type="component" value="Unassembled WGS sequence"/>
</dbReference>
<dbReference type="Gene3D" id="1.20.58.1930">
    <property type="match status" value="1"/>
</dbReference>
<dbReference type="SUPFAM" id="SSF140924">
    <property type="entry name" value="Duffy binding domain-like"/>
    <property type="match status" value="5"/>
</dbReference>
<dbReference type="FunFam" id="1.20.1310.20:FF:000003">
    <property type="entry name" value="Erythrocyte membrane protein 1, PfEMP1"/>
    <property type="match status" value="1"/>
</dbReference>
<evidence type="ECO:0000259" key="5">
    <source>
        <dbReference type="Pfam" id="PF15445"/>
    </source>
</evidence>
<feature type="compositionally biased region" description="Basic and acidic residues" evidence="2">
    <location>
        <begin position="1612"/>
        <end position="1626"/>
    </location>
</feature>
<dbReference type="Gene3D" id="1.20.1310.20">
    <property type="entry name" value="Duffy-antigen binding domain"/>
    <property type="match status" value="3"/>
</dbReference>
<dbReference type="Pfam" id="PF03011">
    <property type="entry name" value="PFEMP"/>
    <property type="match status" value="2"/>
</dbReference>
<feature type="compositionally biased region" description="Polar residues" evidence="2">
    <location>
        <begin position="2303"/>
        <end position="2314"/>
    </location>
</feature>
<evidence type="ECO:0000256" key="2">
    <source>
        <dbReference type="SAM" id="MobiDB-lite"/>
    </source>
</evidence>
<feature type="domain" description="Plasmodium falciparum erythrocyte membrane protein-1 N-terminal segment" evidence="6">
    <location>
        <begin position="18"/>
        <end position="53"/>
    </location>
</feature>
<feature type="compositionally biased region" description="Low complexity" evidence="2">
    <location>
        <begin position="1530"/>
        <end position="1561"/>
    </location>
</feature>
<feature type="compositionally biased region" description="Pro residues" evidence="2">
    <location>
        <begin position="2137"/>
        <end position="2155"/>
    </location>
</feature>
<dbReference type="FunFam" id="1.10.1900.40:FF:000002">
    <property type="entry name" value="Erythrocyte membrane protein 1, PfEMP1"/>
    <property type="match status" value="1"/>
</dbReference>
<dbReference type="Pfam" id="PF05424">
    <property type="entry name" value="Duffy_binding"/>
    <property type="match status" value="3"/>
</dbReference>
<dbReference type="FunFam" id="1.10.1900.40:FF:000001">
    <property type="entry name" value="Erythrocyte membrane protein 1"/>
    <property type="match status" value="1"/>
</dbReference>
<dbReference type="InterPro" id="IPR008602">
    <property type="entry name" value="Duffy-antigen-binding"/>
</dbReference>
<proteinExistence type="predicted"/>
<reference evidence="10 13" key="2">
    <citation type="submission" date="2018-05" db="EMBL/GenBank/DDBJ databases">
        <title>Genome assembly of Plasmodium falciparum NF54 DiCre.</title>
        <authorList>
            <person name="Baumgarten S."/>
            <person name="Treeck M."/>
            <person name="Scherf A."/>
        </authorList>
    </citation>
    <scope>NUCLEOTIDE SEQUENCE [LARGE SCALE GENOMIC DNA]</scope>
    <source>
        <strain evidence="10">NF54</strain>
    </source>
</reference>
<dbReference type="InterPro" id="IPR049158">
    <property type="entry name" value="PfEMP1_CIDRalpha1_dom"/>
</dbReference>
<feature type="compositionally biased region" description="Acidic residues" evidence="2">
    <location>
        <begin position="1245"/>
        <end position="1265"/>
    </location>
</feature>
<evidence type="ECO:0000259" key="6">
    <source>
        <dbReference type="Pfam" id="PF15447"/>
    </source>
</evidence>
<name>A0A2I0BZ82_PLAFO</name>
<evidence type="ECO:0000259" key="4">
    <source>
        <dbReference type="Pfam" id="PF05424"/>
    </source>
</evidence>
<feature type="domain" description="Duffy-binding-like" evidence="3">
    <location>
        <begin position="1922"/>
        <end position="2061"/>
    </location>
</feature>
<comment type="caution">
    <text evidence="11">The sequence shown here is derived from an EMBL/GenBank/DDBJ whole genome shotgun (WGS) entry which is preliminary data.</text>
</comment>
<evidence type="ECO:0000259" key="8">
    <source>
        <dbReference type="Pfam" id="PF21807"/>
    </source>
</evidence>
<evidence type="ECO:0000259" key="7">
    <source>
        <dbReference type="Pfam" id="PF18562"/>
    </source>
</evidence>
<feature type="region of interest" description="Disordered" evidence="2">
    <location>
        <begin position="798"/>
        <end position="833"/>
    </location>
</feature>
<feature type="region of interest" description="Disordered" evidence="2">
    <location>
        <begin position="1140"/>
        <end position="1161"/>
    </location>
</feature>
<feature type="compositionally biased region" description="Polar residues" evidence="2">
    <location>
        <begin position="813"/>
        <end position="833"/>
    </location>
</feature>
<dbReference type="SMR" id="A0A2I0BZ82"/>
<feature type="compositionally biased region" description="Low complexity" evidence="2">
    <location>
        <begin position="2288"/>
        <end position="2302"/>
    </location>
</feature>